<evidence type="ECO:0000256" key="2">
    <source>
        <dbReference type="ARBA" id="ARBA00004245"/>
    </source>
</evidence>
<feature type="region of interest" description="Disordered" evidence="6">
    <location>
        <begin position="163"/>
        <end position="216"/>
    </location>
</feature>
<reference evidence="8" key="1">
    <citation type="submission" date="2020-06" db="EMBL/GenBank/DDBJ databases">
        <title>Draft genome of Bugula neritina, a colonial animal packing powerful symbionts and potential medicines.</title>
        <authorList>
            <person name="Rayko M."/>
        </authorList>
    </citation>
    <scope>NUCLEOTIDE SEQUENCE [LARGE SCALE GENOMIC DNA]</scope>
    <source>
        <strain evidence="8">Kwan_BN1</strain>
    </source>
</reference>
<dbReference type="OrthoDB" id="10264920at2759"/>
<keyword evidence="9" id="KW-1185">Reference proteome</keyword>
<dbReference type="Pfam" id="PF13864">
    <property type="entry name" value="Enkurin"/>
    <property type="match status" value="1"/>
</dbReference>
<dbReference type="Proteomes" id="UP000593567">
    <property type="component" value="Unassembled WGS sequence"/>
</dbReference>
<evidence type="ECO:0000256" key="3">
    <source>
        <dbReference type="ARBA" id="ARBA00022490"/>
    </source>
</evidence>
<dbReference type="InterPro" id="IPR052102">
    <property type="entry name" value="Enkurin_domain-protein"/>
</dbReference>
<comment type="caution">
    <text evidence="8">The sequence shown here is derived from an EMBL/GenBank/DDBJ whole genome shotgun (WGS) entry which is preliminary data.</text>
</comment>
<evidence type="ECO:0000256" key="1">
    <source>
        <dbReference type="ARBA" id="ARBA00004138"/>
    </source>
</evidence>
<dbReference type="PANTHER" id="PTHR21490">
    <property type="entry name" value="ENKURIN-RELATED"/>
    <property type="match status" value="1"/>
</dbReference>
<keyword evidence="3" id="KW-0963">Cytoplasm</keyword>
<comment type="subcellular location">
    <subcellularLocation>
        <location evidence="1">Cell projection</location>
        <location evidence="1">Cilium</location>
    </subcellularLocation>
    <subcellularLocation>
        <location evidence="2">Cytoplasm</location>
        <location evidence="2">Cytoskeleton</location>
    </subcellularLocation>
</comment>
<accession>A0A7J7K1P5</accession>
<evidence type="ECO:0000313" key="9">
    <source>
        <dbReference type="Proteomes" id="UP000593567"/>
    </source>
</evidence>
<dbReference type="GO" id="GO:0005881">
    <property type="term" value="C:cytoplasmic microtubule"/>
    <property type="evidence" value="ECO:0007669"/>
    <property type="project" value="TreeGrafter"/>
</dbReference>
<feature type="region of interest" description="Disordered" evidence="6">
    <location>
        <begin position="284"/>
        <end position="319"/>
    </location>
</feature>
<dbReference type="InterPro" id="IPR027012">
    <property type="entry name" value="Enkurin_dom"/>
</dbReference>
<evidence type="ECO:0000256" key="5">
    <source>
        <dbReference type="ARBA" id="ARBA00023273"/>
    </source>
</evidence>
<gene>
    <name evidence="8" type="ORF">EB796_009163</name>
</gene>
<proteinExistence type="predicted"/>
<dbReference type="PANTHER" id="PTHR21490:SF2">
    <property type="entry name" value="ENKURIN DOMAIN-CONTAINING PROTEIN 1"/>
    <property type="match status" value="1"/>
</dbReference>
<evidence type="ECO:0000259" key="7">
    <source>
        <dbReference type="Pfam" id="PF13864"/>
    </source>
</evidence>
<evidence type="ECO:0000256" key="6">
    <source>
        <dbReference type="SAM" id="MobiDB-lite"/>
    </source>
</evidence>
<name>A0A7J7K1P5_BUGNE</name>
<evidence type="ECO:0000313" key="8">
    <source>
        <dbReference type="EMBL" id="KAF6032562.1"/>
    </source>
</evidence>
<keyword evidence="4" id="KW-0206">Cytoskeleton</keyword>
<feature type="domain" description="Enkurin" evidence="7">
    <location>
        <begin position="277"/>
        <end position="329"/>
    </location>
</feature>
<dbReference type="GO" id="GO:0005929">
    <property type="term" value="C:cilium"/>
    <property type="evidence" value="ECO:0007669"/>
    <property type="project" value="UniProtKB-SubCell"/>
</dbReference>
<feature type="region of interest" description="Disordered" evidence="6">
    <location>
        <begin position="48"/>
        <end position="67"/>
    </location>
</feature>
<protein>
    <submittedName>
        <fullName evidence="8">ENKD1</fullName>
    </submittedName>
</protein>
<sequence>MLNTLNESQGILWYQIDLGRQFLNVMASILSGPIPQHPMFNKGVANPSPRMAPRVKPEGSSFASHGKNGTIGNLFEITGTSCFASTSNTKQQKEPKNHVSENVRRMRQIQRRCRQKQREEVASAPVPVKALWKSEKYEAVPSKLGEYLSKEPDADRPRSANFLRAHSRTGIPPRPQSSRTPRTPIAPRASSPKPGSAPPVERLAGFSPRRSSSLNDLSASGTALQLNASAAPMNFIKVNALAASRQQVKRSPSQQSLEQSMSIKSDRYNEYKRSVKGSVPKYLEKRKEEWKQEEEERRRNMPDPDLPEGHKLMPAQEKEETLKFVTAKSQTADGEVGLSTPSGVTLCA</sequence>
<evidence type="ECO:0000256" key="4">
    <source>
        <dbReference type="ARBA" id="ARBA00023212"/>
    </source>
</evidence>
<dbReference type="EMBL" id="VXIV02001497">
    <property type="protein sequence ID" value="KAF6032562.1"/>
    <property type="molecule type" value="Genomic_DNA"/>
</dbReference>
<organism evidence="8 9">
    <name type="scientific">Bugula neritina</name>
    <name type="common">Brown bryozoan</name>
    <name type="synonym">Sertularia neritina</name>
    <dbReference type="NCBI Taxonomy" id="10212"/>
    <lineage>
        <taxon>Eukaryota</taxon>
        <taxon>Metazoa</taxon>
        <taxon>Spiralia</taxon>
        <taxon>Lophotrochozoa</taxon>
        <taxon>Bryozoa</taxon>
        <taxon>Gymnolaemata</taxon>
        <taxon>Cheilostomatida</taxon>
        <taxon>Flustrina</taxon>
        <taxon>Buguloidea</taxon>
        <taxon>Bugulidae</taxon>
        <taxon>Bugula</taxon>
    </lineage>
</organism>
<dbReference type="AlphaFoldDB" id="A0A7J7K1P5"/>
<keyword evidence="5" id="KW-0966">Cell projection</keyword>